<feature type="transmembrane region" description="Helical" evidence="1">
    <location>
        <begin position="27"/>
        <end position="47"/>
    </location>
</feature>
<reference evidence="4" key="2">
    <citation type="submission" date="2015-04" db="EMBL/GenBank/DDBJ databases">
        <title>Complete genome sequence of Salinicoccus halodurans strain H3B36, isolated from the Qaidam basin of China.</title>
        <authorList>
            <person name="Ma Y."/>
            <person name="Jiang K."/>
            <person name="Xue Y."/>
        </authorList>
    </citation>
    <scope>NUCLEOTIDE SEQUENCE [LARGE SCALE GENOMIC DNA]</scope>
    <source>
        <strain evidence="4">H3B36</strain>
    </source>
</reference>
<sequence>MKYLTFFKRILTFEKYPLFRTVNFRQLLLNIFIISLLVSLPNIITLFQTVQAASGIGDIESEVPDFEIINGEYAGQTGTVTAGGREILFTEDLETGNVDEIGEDVFIGFLKDGIYIKDVQDSGLDYSYIGQVNNDEDLKTFIDQQTSSLYFYVMVYSVLYLALITFFAVILMWAGNYILHLAAVAAKKKSRLMNWFKISSFITVLMLIPIIVITIFSGLSLWWLYFLSLPFYYHYFRKLPVMKT</sequence>
<keyword evidence="4" id="KW-1185">Reference proteome</keyword>
<dbReference type="AlphaFoldDB" id="A0A0F7HJT6"/>
<gene>
    <name evidence="2" type="ORF">AAT16_06975</name>
    <name evidence="3" type="ORF">SAMN05216235_0639</name>
</gene>
<feature type="transmembrane region" description="Helical" evidence="1">
    <location>
        <begin position="200"/>
        <end position="225"/>
    </location>
</feature>
<evidence type="ECO:0000256" key="1">
    <source>
        <dbReference type="SAM" id="Phobius"/>
    </source>
</evidence>
<organism evidence="3 5">
    <name type="scientific">Salinicoccus halodurans</name>
    <dbReference type="NCBI Taxonomy" id="407035"/>
    <lineage>
        <taxon>Bacteria</taxon>
        <taxon>Bacillati</taxon>
        <taxon>Bacillota</taxon>
        <taxon>Bacilli</taxon>
        <taxon>Bacillales</taxon>
        <taxon>Staphylococcaceae</taxon>
        <taxon>Salinicoccus</taxon>
    </lineage>
</organism>
<feature type="transmembrane region" description="Helical" evidence="1">
    <location>
        <begin position="149"/>
        <end position="179"/>
    </location>
</feature>
<evidence type="ECO:0000313" key="2">
    <source>
        <dbReference type="EMBL" id="AKG73996.1"/>
    </source>
</evidence>
<dbReference type="InterPro" id="IPR009574">
    <property type="entry name" value="DUF1189"/>
</dbReference>
<dbReference type="EMBL" id="CP011366">
    <property type="protein sequence ID" value="AKG73996.1"/>
    <property type="molecule type" value="Genomic_DNA"/>
</dbReference>
<dbReference type="EMBL" id="FOTB01000001">
    <property type="protein sequence ID" value="SFK58959.1"/>
    <property type="molecule type" value="Genomic_DNA"/>
</dbReference>
<dbReference type="Proteomes" id="UP000034029">
    <property type="component" value="Chromosome"/>
</dbReference>
<proteinExistence type="predicted"/>
<dbReference type="RefSeq" id="WP_046790183.1">
    <property type="nucleotide sequence ID" value="NZ_CP011366.1"/>
</dbReference>
<dbReference type="OrthoDB" id="2418152at2"/>
<accession>A0A0F7HJT6</accession>
<reference evidence="2 4" key="1">
    <citation type="journal article" date="2015" name="Int. J. Syst. Evol. Microbiol.">
        <title>Complete genome sequence of Salinicoccus halodurans H3B36, isolated from the Qaidam Basin in China.</title>
        <authorList>
            <person name="Jiang K."/>
            <person name="Xue Y."/>
            <person name="Ma Y."/>
        </authorList>
    </citation>
    <scope>NUCLEOTIDE SEQUENCE [LARGE SCALE GENOMIC DNA]</scope>
    <source>
        <strain evidence="2 4">H3B36</strain>
    </source>
</reference>
<evidence type="ECO:0008006" key="6">
    <source>
        <dbReference type="Google" id="ProtNLM"/>
    </source>
</evidence>
<evidence type="ECO:0000313" key="3">
    <source>
        <dbReference type="EMBL" id="SFK58959.1"/>
    </source>
</evidence>
<evidence type="ECO:0000313" key="4">
    <source>
        <dbReference type="Proteomes" id="UP000034029"/>
    </source>
</evidence>
<keyword evidence="1" id="KW-0812">Transmembrane</keyword>
<keyword evidence="1" id="KW-1133">Transmembrane helix</keyword>
<dbReference type="Pfam" id="PF06691">
    <property type="entry name" value="DUF1189"/>
    <property type="match status" value="1"/>
</dbReference>
<dbReference type="KEGG" id="shv:AAT16_06975"/>
<name>A0A0F7HJT6_9STAP</name>
<keyword evidence="1" id="KW-0472">Membrane</keyword>
<protein>
    <recommendedName>
        <fullName evidence="6">DUF1189 domain-containing protein</fullName>
    </recommendedName>
</protein>
<dbReference type="Proteomes" id="UP000183090">
    <property type="component" value="Unassembled WGS sequence"/>
</dbReference>
<evidence type="ECO:0000313" key="5">
    <source>
        <dbReference type="Proteomes" id="UP000183090"/>
    </source>
</evidence>
<reference evidence="3 5" key="3">
    <citation type="submission" date="2016-10" db="EMBL/GenBank/DDBJ databases">
        <authorList>
            <person name="Varghese N."/>
            <person name="Submissions S."/>
        </authorList>
    </citation>
    <scope>NUCLEOTIDE SEQUENCE [LARGE SCALE GENOMIC DNA]</scope>
    <source>
        <strain evidence="3 5">CGMCC 1.6501</strain>
    </source>
</reference>